<keyword evidence="2 5" id="KW-0812">Transmembrane</keyword>
<feature type="transmembrane region" description="Helical" evidence="5">
    <location>
        <begin position="65"/>
        <end position="85"/>
    </location>
</feature>
<dbReference type="InterPro" id="IPR032808">
    <property type="entry name" value="DoxX"/>
</dbReference>
<keyword evidence="7" id="KW-1185">Reference proteome</keyword>
<keyword evidence="3 5" id="KW-1133">Transmembrane helix</keyword>
<dbReference type="AlphaFoldDB" id="A0A6N9Q1T2"/>
<gene>
    <name evidence="6" type="ORF">ERL59_03975</name>
</gene>
<dbReference type="GO" id="GO:0016020">
    <property type="term" value="C:membrane"/>
    <property type="evidence" value="ECO:0007669"/>
    <property type="project" value="UniProtKB-SubCell"/>
</dbReference>
<evidence type="ECO:0000256" key="2">
    <source>
        <dbReference type="ARBA" id="ARBA00022692"/>
    </source>
</evidence>
<dbReference type="OrthoDB" id="2455901at2"/>
<evidence type="ECO:0000256" key="1">
    <source>
        <dbReference type="ARBA" id="ARBA00004141"/>
    </source>
</evidence>
<reference evidence="6 7" key="1">
    <citation type="submission" date="2019-01" db="EMBL/GenBank/DDBJ databases">
        <title>Chengkuizengella sp. nov., isolated from deep-sea sediment of East Pacific Ocean.</title>
        <authorList>
            <person name="Yang J."/>
            <person name="Lai Q."/>
            <person name="Shao Z."/>
        </authorList>
    </citation>
    <scope>NUCLEOTIDE SEQUENCE [LARGE SCALE GENOMIC DNA]</scope>
    <source>
        <strain evidence="6 7">YPA3-1-1</strain>
    </source>
</reference>
<dbReference type="Pfam" id="PF13564">
    <property type="entry name" value="DoxX_2"/>
    <property type="match status" value="1"/>
</dbReference>
<keyword evidence="4 5" id="KW-0472">Membrane</keyword>
<dbReference type="Proteomes" id="UP000448943">
    <property type="component" value="Unassembled WGS sequence"/>
</dbReference>
<feature type="transmembrane region" description="Helical" evidence="5">
    <location>
        <begin position="91"/>
        <end position="109"/>
    </location>
</feature>
<comment type="caution">
    <text evidence="6">The sequence shown here is derived from an EMBL/GenBank/DDBJ whole genome shotgun (WGS) entry which is preliminary data.</text>
</comment>
<protein>
    <submittedName>
        <fullName evidence="6">DoxX family protein</fullName>
    </submittedName>
</protein>
<feature type="transmembrane region" description="Helical" evidence="5">
    <location>
        <begin position="36"/>
        <end position="58"/>
    </location>
</feature>
<sequence length="115" mass="12170">MKWMNVIIQGLLAVVFTLSGVTKITGGAVNMAEGLGYTVGFMYFIGLCEILGGIGLFVGFWKSKITLIASSGLAILMIGAVYTHLSLGQGFGAAMPSFILLVLGIVVLLQKIQRE</sequence>
<evidence type="ECO:0000313" key="6">
    <source>
        <dbReference type="EMBL" id="NBI28114.1"/>
    </source>
</evidence>
<accession>A0A6N9Q1T2</accession>
<name>A0A6N9Q1T2_9BACL</name>
<evidence type="ECO:0000313" key="7">
    <source>
        <dbReference type="Proteomes" id="UP000448943"/>
    </source>
</evidence>
<comment type="subcellular location">
    <subcellularLocation>
        <location evidence="1">Membrane</location>
        <topology evidence="1">Multi-pass membrane protein</topology>
    </subcellularLocation>
</comment>
<organism evidence="6 7">
    <name type="scientific">Chengkuizengella marina</name>
    <dbReference type="NCBI Taxonomy" id="2507566"/>
    <lineage>
        <taxon>Bacteria</taxon>
        <taxon>Bacillati</taxon>
        <taxon>Bacillota</taxon>
        <taxon>Bacilli</taxon>
        <taxon>Bacillales</taxon>
        <taxon>Paenibacillaceae</taxon>
        <taxon>Chengkuizengella</taxon>
    </lineage>
</organism>
<evidence type="ECO:0000256" key="5">
    <source>
        <dbReference type="SAM" id="Phobius"/>
    </source>
</evidence>
<evidence type="ECO:0000256" key="4">
    <source>
        <dbReference type="ARBA" id="ARBA00023136"/>
    </source>
</evidence>
<evidence type="ECO:0000256" key="3">
    <source>
        <dbReference type="ARBA" id="ARBA00022989"/>
    </source>
</evidence>
<dbReference type="RefSeq" id="WP_160644758.1">
    <property type="nucleotide sequence ID" value="NZ_SIJB01000009.1"/>
</dbReference>
<dbReference type="EMBL" id="SIJB01000009">
    <property type="protein sequence ID" value="NBI28114.1"/>
    <property type="molecule type" value="Genomic_DNA"/>
</dbReference>
<proteinExistence type="predicted"/>